<keyword evidence="1" id="KW-1133">Transmembrane helix</keyword>
<keyword evidence="1" id="KW-0812">Transmembrane</keyword>
<keyword evidence="3" id="KW-1185">Reference proteome</keyword>
<evidence type="ECO:0008006" key="4">
    <source>
        <dbReference type="Google" id="ProtNLM"/>
    </source>
</evidence>
<evidence type="ECO:0000256" key="1">
    <source>
        <dbReference type="SAM" id="Phobius"/>
    </source>
</evidence>
<dbReference type="Pfam" id="PF10741">
    <property type="entry name" value="T2SSM_b"/>
    <property type="match status" value="1"/>
</dbReference>
<reference evidence="2 3" key="1">
    <citation type="submission" date="2016-05" db="EMBL/GenBank/DDBJ databases">
        <title>Single-cell genome of chain-forming Candidatus Thiomargarita nelsonii and comparison to other large sulfur-oxidizing bacteria.</title>
        <authorList>
            <person name="Winkel M."/>
            <person name="Salman V."/>
            <person name="Woyke T."/>
            <person name="Schulz-Vogt H."/>
            <person name="Richter M."/>
            <person name="Flood B."/>
            <person name="Bailey J."/>
            <person name="Amann R."/>
            <person name="Mussmann M."/>
        </authorList>
    </citation>
    <scope>NUCLEOTIDE SEQUENCE [LARGE SCALE GENOMIC DNA]</scope>
    <source>
        <strain evidence="2 3">THI036</strain>
    </source>
</reference>
<evidence type="ECO:0000313" key="2">
    <source>
        <dbReference type="EMBL" id="OAD23281.1"/>
    </source>
</evidence>
<sequence length="202" mass="23260">MAFLRRVGTRNIIGLIFVTKKEKKLGIIALVIFISYMLPFVLLPMVYNFYDDYWQSLEKLQQNIERYENIAKRAAYWKAENQRIKVERDEIEAGLLQGDTPELVSAKMQDLVRNLAQEAGITFKSLDTPDNTTYSTGEWVFVIQSMQFEGNGETLIKFLMAVNDNPIKLEVISLDVRNRRKKLTGTIKVTGFSRVQPSSPEE</sequence>
<proteinExistence type="predicted"/>
<dbReference type="InterPro" id="IPR034756">
    <property type="entry name" value="T2SSM_b"/>
</dbReference>
<keyword evidence="1" id="KW-0472">Membrane</keyword>
<organism evidence="2 3">
    <name type="scientific">Candidatus Thiomargarita nelsonii</name>
    <dbReference type="NCBI Taxonomy" id="1003181"/>
    <lineage>
        <taxon>Bacteria</taxon>
        <taxon>Pseudomonadati</taxon>
        <taxon>Pseudomonadota</taxon>
        <taxon>Gammaproteobacteria</taxon>
        <taxon>Thiotrichales</taxon>
        <taxon>Thiotrichaceae</taxon>
        <taxon>Thiomargarita</taxon>
    </lineage>
</organism>
<comment type="caution">
    <text evidence="2">The sequence shown here is derived from an EMBL/GenBank/DDBJ whole genome shotgun (WGS) entry which is preliminary data.</text>
</comment>
<accession>A0A176S5A8</accession>
<dbReference type="EMBL" id="LUTY01000450">
    <property type="protein sequence ID" value="OAD23281.1"/>
    <property type="molecule type" value="Genomic_DNA"/>
</dbReference>
<protein>
    <recommendedName>
        <fullName evidence="4">General secretion pathway protein M</fullName>
    </recommendedName>
</protein>
<name>A0A176S5A8_9GAMM</name>
<dbReference type="Proteomes" id="UP000076962">
    <property type="component" value="Unassembled WGS sequence"/>
</dbReference>
<feature type="transmembrane region" description="Helical" evidence="1">
    <location>
        <begin position="25"/>
        <end position="50"/>
    </location>
</feature>
<gene>
    <name evidence="2" type="ORF">THIOM_000891</name>
</gene>
<dbReference type="AlphaFoldDB" id="A0A176S5A8"/>
<evidence type="ECO:0000313" key="3">
    <source>
        <dbReference type="Proteomes" id="UP000076962"/>
    </source>
</evidence>